<protein>
    <submittedName>
        <fullName evidence="2">Uncharacterized protein</fullName>
    </submittedName>
</protein>
<organism evidence="2 3">
    <name type="scientific">Rubus argutus</name>
    <name type="common">Southern blackberry</name>
    <dbReference type="NCBI Taxonomy" id="59490"/>
    <lineage>
        <taxon>Eukaryota</taxon>
        <taxon>Viridiplantae</taxon>
        <taxon>Streptophyta</taxon>
        <taxon>Embryophyta</taxon>
        <taxon>Tracheophyta</taxon>
        <taxon>Spermatophyta</taxon>
        <taxon>Magnoliopsida</taxon>
        <taxon>eudicotyledons</taxon>
        <taxon>Gunneridae</taxon>
        <taxon>Pentapetalae</taxon>
        <taxon>rosids</taxon>
        <taxon>fabids</taxon>
        <taxon>Rosales</taxon>
        <taxon>Rosaceae</taxon>
        <taxon>Rosoideae</taxon>
        <taxon>Rosoideae incertae sedis</taxon>
        <taxon>Rubus</taxon>
    </lineage>
</organism>
<proteinExistence type="predicted"/>
<feature type="region of interest" description="Disordered" evidence="1">
    <location>
        <begin position="54"/>
        <end position="136"/>
    </location>
</feature>
<feature type="compositionally biased region" description="Pro residues" evidence="1">
    <location>
        <begin position="100"/>
        <end position="114"/>
    </location>
</feature>
<feature type="compositionally biased region" description="Low complexity" evidence="1">
    <location>
        <begin position="7"/>
        <end position="25"/>
    </location>
</feature>
<reference evidence="2 3" key="1">
    <citation type="journal article" date="2023" name="G3 (Bethesda)">
        <title>A chromosome-length genome assembly and annotation of blackberry (Rubus argutus, cv. 'Hillquist').</title>
        <authorList>
            <person name="Bruna T."/>
            <person name="Aryal R."/>
            <person name="Dudchenko O."/>
            <person name="Sargent D.J."/>
            <person name="Mead D."/>
            <person name="Buti M."/>
            <person name="Cavallini A."/>
            <person name="Hytonen T."/>
            <person name="Andres J."/>
            <person name="Pham M."/>
            <person name="Weisz D."/>
            <person name="Mascagni F."/>
            <person name="Usai G."/>
            <person name="Natali L."/>
            <person name="Bassil N."/>
            <person name="Fernandez G.E."/>
            <person name="Lomsadze A."/>
            <person name="Armour M."/>
            <person name="Olukolu B."/>
            <person name="Poorten T."/>
            <person name="Britton C."/>
            <person name="Davik J."/>
            <person name="Ashrafi H."/>
            <person name="Aiden E.L."/>
            <person name="Borodovsky M."/>
            <person name="Worthington M."/>
        </authorList>
    </citation>
    <scope>NUCLEOTIDE SEQUENCE [LARGE SCALE GENOMIC DNA]</scope>
    <source>
        <strain evidence="2">PI 553951</strain>
    </source>
</reference>
<dbReference type="Proteomes" id="UP001457282">
    <property type="component" value="Unassembled WGS sequence"/>
</dbReference>
<evidence type="ECO:0000313" key="2">
    <source>
        <dbReference type="EMBL" id="KAK9928728.1"/>
    </source>
</evidence>
<sequence>MAPLHLTPTSPISTTTTHNQQNNFQSGTNFKPSTCKSPLLYPFSLHHFVSYLHPSSIPAQSPAPPLTHKPRPVLCFSQPRRHLTNPRATTSVTDATSAPPRSPRPSPSIRPQAPPSLSKHPDQRRTIHVAEHHLRR</sequence>
<feature type="region of interest" description="Disordered" evidence="1">
    <location>
        <begin position="1"/>
        <end position="29"/>
    </location>
</feature>
<accession>A0AAW1WXK0</accession>
<feature type="compositionally biased region" description="Basic and acidic residues" evidence="1">
    <location>
        <begin position="119"/>
        <end position="136"/>
    </location>
</feature>
<evidence type="ECO:0000256" key="1">
    <source>
        <dbReference type="SAM" id="MobiDB-lite"/>
    </source>
</evidence>
<gene>
    <name evidence="2" type="ORF">M0R45_025851</name>
</gene>
<keyword evidence="3" id="KW-1185">Reference proteome</keyword>
<dbReference type="AlphaFoldDB" id="A0AAW1WXK0"/>
<dbReference type="EMBL" id="JBEDUW010000005">
    <property type="protein sequence ID" value="KAK9928728.1"/>
    <property type="molecule type" value="Genomic_DNA"/>
</dbReference>
<comment type="caution">
    <text evidence="2">The sequence shown here is derived from an EMBL/GenBank/DDBJ whole genome shotgun (WGS) entry which is preliminary data.</text>
</comment>
<name>A0AAW1WXK0_RUBAR</name>
<evidence type="ECO:0000313" key="3">
    <source>
        <dbReference type="Proteomes" id="UP001457282"/>
    </source>
</evidence>